<feature type="transmembrane region" description="Helical" evidence="1">
    <location>
        <begin position="177"/>
        <end position="198"/>
    </location>
</feature>
<evidence type="ECO:0000313" key="4">
    <source>
        <dbReference type="Proteomes" id="UP000237347"/>
    </source>
</evidence>
<feature type="transmembrane region" description="Helical" evidence="1">
    <location>
        <begin position="261"/>
        <end position="286"/>
    </location>
</feature>
<dbReference type="InterPro" id="IPR026961">
    <property type="entry name" value="PGG_dom"/>
</dbReference>
<reference evidence="3 4" key="1">
    <citation type="journal article" date="2018" name="Sci. Data">
        <title>The draft genome sequence of cork oak.</title>
        <authorList>
            <person name="Ramos A.M."/>
            <person name="Usie A."/>
            <person name="Barbosa P."/>
            <person name="Barros P.M."/>
            <person name="Capote T."/>
            <person name="Chaves I."/>
            <person name="Simoes F."/>
            <person name="Abreu I."/>
            <person name="Carrasquinho I."/>
            <person name="Faro C."/>
            <person name="Guimaraes J.B."/>
            <person name="Mendonca D."/>
            <person name="Nobrega F."/>
            <person name="Rodrigues L."/>
            <person name="Saibo N.J.M."/>
            <person name="Varela M.C."/>
            <person name="Egas C."/>
            <person name="Matos J."/>
            <person name="Miguel C.M."/>
            <person name="Oliveira M.M."/>
            <person name="Ricardo C.P."/>
            <person name="Goncalves S."/>
        </authorList>
    </citation>
    <scope>NUCLEOTIDE SEQUENCE [LARGE SCALE GENOMIC DNA]</scope>
    <source>
        <strain evidence="4">cv. HL8</strain>
    </source>
</reference>
<organism evidence="3 4">
    <name type="scientific">Quercus suber</name>
    <name type="common">Cork oak</name>
    <dbReference type="NCBI Taxonomy" id="58331"/>
    <lineage>
        <taxon>Eukaryota</taxon>
        <taxon>Viridiplantae</taxon>
        <taxon>Streptophyta</taxon>
        <taxon>Embryophyta</taxon>
        <taxon>Tracheophyta</taxon>
        <taxon>Spermatophyta</taxon>
        <taxon>Magnoliopsida</taxon>
        <taxon>eudicotyledons</taxon>
        <taxon>Gunneridae</taxon>
        <taxon>Pentapetalae</taxon>
        <taxon>rosids</taxon>
        <taxon>fabids</taxon>
        <taxon>Fagales</taxon>
        <taxon>Fagaceae</taxon>
        <taxon>Quercus</taxon>
    </lineage>
</organism>
<feature type="domain" description="PGG" evidence="2">
    <location>
        <begin position="173"/>
        <end position="285"/>
    </location>
</feature>
<evidence type="ECO:0000313" key="3">
    <source>
        <dbReference type="EMBL" id="KAK7812996.1"/>
    </source>
</evidence>
<sequence>MKWNDKYSREILRLMCKKISPLNVKEQNDVISVAIFRAVKEGFTEFVDEVLIANPHLIWARDQQWVSLFQQAVLYREAEIFRLLHEKPVKNSVMNLKDEFRNNVLHMAGMSTPSTRFKCIQGEVLQMQRELQWFKELEQIVHPKMKEERNNSGLTPRELFTSEHNDMKNKGEDWMKNTATSCTVVAALIVTIMFAAAFTVPGGNDQNTGLPIFLNRKLFKLFIVSDALSLFSSSTSALMFLGILTSRYEEEDFLKSLPRKLIIGLFTLFVSIAAMMTAFSSALFLMLRGQSWTFLPVICFASIPVIIFVFMQFSLLVDMHNSTCGPNILIPKKKSRTTFYNFLSQLVKKK</sequence>
<evidence type="ECO:0000259" key="2">
    <source>
        <dbReference type="Pfam" id="PF13962"/>
    </source>
</evidence>
<name>A0AAW0IFN1_QUESU</name>
<dbReference type="PANTHER" id="PTHR24177:SF329">
    <property type="entry name" value="ANKYRIN REPEAT PROTEIN"/>
    <property type="match status" value="1"/>
</dbReference>
<accession>A0AAW0IFN1</accession>
<dbReference type="Pfam" id="PF13962">
    <property type="entry name" value="PGG"/>
    <property type="match status" value="1"/>
</dbReference>
<protein>
    <submittedName>
        <fullName evidence="3">Ankyrin repeat-containing protein itn1</fullName>
    </submittedName>
</protein>
<dbReference type="AlphaFoldDB" id="A0AAW0IFN1"/>
<keyword evidence="1" id="KW-1133">Transmembrane helix</keyword>
<proteinExistence type="predicted"/>
<keyword evidence="4" id="KW-1185">Reference proteome</keyword>
<comment type="caution">
    <text evidence="3">The sequence shown here is derived from an EMBL/GenBank/DDBJ whole genome shotgun (WGS) entry which is preliminary data.</text>
</comment>
<feature type="transmembrane region" description="Helical" evidence="1">
    <location>
        <begin position="292"/>
        <end position="311"/>
    </location>
</feature>
<keyword evidence="1" id="KW-0472">Membrane</keyword>
<dbReference type="Proteomes" id="UP000237347">
    <property type="component" value="Unassembled WGS sequence"/>
</dbReference>
<dbReference type="GO" id="GO:0016020">
    <property type="term" value="C:membrane"/>
    <property type="evidence" value="ECO:0007669"/>
    <property type="project" value="TreeGrafter"/>
</dbReference>
<dbReference type="PANTHER" id="PTHR24177">
    <property type="entry name" value="CASKIN"/>
    <property type="match status" value="1"/>
</dbReference>
<evidence type="ECO:0000256" key="1">
    <source>
        <dbReference type="SAM" id="Phobius"/>
    </source>
</evidence>
<keyword evidence="1" id="KW-0812">Transmembrane</keyword>
<feature type="transmembrane region" description="Helical" evidence="1">
    <location>
        <begin position="218"/>
        <end position="241"/>
    </location>
</feature>
<dbReference type="EMBL" id="PKMF04001336">
    <property type="protein sequence ID" value="KAK7812996.1"/>
    <property type="molecule type" value="Genomic_DNA"/>
</dbReference>
<gene>
    <name evidence="3" type="primary">ITN1_57</name>
    <name evidence="3" type="ORF">CFP56_006279</name>
</gene>